<evidence type="ECO:0000259" key="3">
    <source>
        <dbReference type="Pfam" id="PF00294"/>
    </source>
</evidence>
<dbReference type="PANTHER" id="PTHR10584:SF166">
    <property type="entry name" value="RIBOKINASE"/>
    <property type="match status" value="1"/>
</dbReference>
<dbReference type="InterPro" id="IPR001387">
    <property type="entry name" value="Cro/C1-type_HTH"/>
</dbReference>
<keyword evidence="1" id="KW-0808">Transferase</keyword>
<keyword evidence="2 4" id="KW-0418">Kinase</keyword>
<dbReference type="SUPFAM" id="SSF46785">
    <property type="entry name" value="Winged helix' DNA-binding domain"/>
    <property type="match status" value="1"/>
</dbReference>
<proteinExistence type="predicted"/>
<organism evidence="4 5">
    <name type="scientific">Sporosarcina soli</name>
    <dbReference type="NCBI Taxonomy" id="334736"/>
    <lineage>
        <taxon>Bacteria</taxon>
        <taxon>Bacillati</taxon>
        <taxon>Bacillota</taxon>
        <taxon>Bacilli</taxon>
        <taxon>Bacillales</taxon>
        <taxon>Caryophanaceae</taxon>
        <taxon>Sporosarcina</taxon>
    </lineage>
</organism>
<dbReference type="CDD" id="cd01941">
    <property type="entry name" value="YeiC_kinase_like"/>
    <property type="match status" value="1"/>
</dbReference>
<dbReference type="Gene3D" id="3.40.1190.20">
    <property type="match status" value="1"/>
</dbReference>
<feature type="domain" description="Carbohydrate kinase PfkB" evidence="3">
    <location>
        <begin position="66"/>
        <end position="356"/>
    </location>
</feature>
<dbReference type="InterPro" id="IPR002173">
    <property type="entry name" value="Carboh/pur_kinase_PfkB_CS"/>
</dbReference>
<evidence type="ECO:0000313" key="4">
    <source>
        <dbReference type="EMBL" id="MFC5588322.1"/>
    </source>
</evidence>
<dbReference type="GO" id="GO:0016301">
    <property type="term" value="F:kinase activity"/>
    <property type="evidence" value="ECO:0007669"/>
    <property type="project" value="UniProtKB-KW"/>
</dbReference>
<dbReference type="Pfam" id="PF13412">
    <property type="entry name" value="HTH_24"/>
    <property type="match status" value="1"/>
</dbReference>
<evidence type="ECO:0000256" key="2">
    <source>
        <dbReference type="ARBA" id="ARBA00022777"/>
    </source>
</evidence>
<reference evidence="5" key="1">
    <citation type="journal article" date="2019" name="Int. J. Syst. Evol. Microbiol.">
        <title>The Global Catalogue of Microorganisms (GCM) 10K type strain sequencing project: providing services to taxonomists for standard genome sequencing and annotation.</title>
        <authorList>
            <consortium name="The Broad Institute Genomics Platform"/>
            <consortium name="The Broad Institute Genome Sequencing Center for Infectious Disease"/>
            <person name="Wu L."/>
            <person name="Ma J."/>
        </authorList>
    </citation>
    <scope>NUCLEOTIDE SEQUENCE [LARGE SCALE GENOMIC DNA]</scope>
    <source>
        <strain evidence="5">CGMCC 4.1434</strain>
    </source>
</reference>
<dbReference type="InterPro" id="IPR011611">
    <property type="entry name" value="PfkB_dom"/>
</dbReference>
<dbReference type="SUPFAM" id="SSF53613">
    <property type="entry name" value="Ribokinase-like"/>
    <property type="match status" value="1"/>
</dbReference>
<protein>
    <submittedName>
        <fullName evidence="4">PfkB family carbohydrate kinase</fullName>
    </submittedName>
</protein>
<dbReference type="PROSITE" id="PS00584">
    <property type="entry name" value="PFKB_KINASES_2"/>
    <property type="match status" value="1"/>
</dbReference>
<keyword evidence="5" id="KW-1185">Reference proteome</keyword>
<dbReference type="CDD" id="cd00093">
    <property type="entry name" value="HTH_XRE"/>
    <property type="match status" value="1"/>
</dbReference>
<accession>A0ABW0TGN3</accession>
<dbReference type="Pfam" id="PF00294">
    <property type="entry name" value="PfkB"/>
    <property type="match status" value="1"/>
</dbReference>
<dbReference type="InterPro" id="IPR029056">
    <property type="entry name" value="Ribokinase-like"/>
</dbReference>
<dbReference type="Gene3D" id="1.10.10.10">
    <property type="entry name" value="Winged helix-like DNA-binding domain superfamily/Winged helix DNA-binding domain"/>
    <property type="match status" value="1"/>
</dbReference>
<dbReference type="EMBL" id="JBHSNO010000005">
    <property type="protein sequence ID" value="MFC5588322.1"/>
    <property type="molecule type" value="Genomic_DNA"/>
</dbReference>
<dbReference type="InterPro" id="IPR036388">
    <property type="entry name" value="WH-like_DNA-bd_sf"/>
</dbReference>
<dbReference type="PANTHER" id="PTHR10584">
    <property type="entry name" value="SUGAR KINASE"/>
    <property type="match status" value="1"/>
</dbReference>
<sequence>MEVEVLGLNDKEAAIVKLLRDNPFLTQQEMADQLEMSRPALANLISGLIRRGIIAGRAYILAKENEIVCIGGANVDRKFHMKEDAQLGTSNPVAASVSVGGVARNIADNLGRLDYAVRLLTVAGNDSDWKLIEQESEAYMDVTSVGFLPGHSTGSYSAVLNPDGELVIALANMEVYDALSVEYIEGNDRMIANAAFVVMDLNCPKETVEYVKNRSRIHGTPLAIVPVSSPKMSHMPDNLEGVTWFICNRDEAETYTGHPIDNEEDWEKAVHRLFEAGAENVVVTAGSKGVMAGNRGGEVKRYLAIENVSVEDVTGAGDAFVSGVLHGHLEGMETAEAIRRGLVNAAKTLESSYTVRPELSKSQLELEMEEL</sequence>
<dbReference type="Proteomes" id="UP001596109">
    <property type="component" value="Unassembled WGS sequence"/>
</dbReference>
<comment type="caution">
    <text evidence="4">The sequence shown here is derived from an EMBL/GenBank/DDBJ whole genome shotgun (WGS) entry which is preliminary data.</text>
</comment>
<gene>
    <name evidence="4" type="ORF">ACFPRA_05470</name>
</gene>
<evidence type="ECO:0000256" key="1">
    <source>
        <dbReference type="ARBA" id="ARBA00022679"/>
    </source>
</evidence>
<evidence type="ECO:0000313" key="5">
    <source>
        <dbReference type="Proteomes" id="UP001596109"/>
    </source>
</evidence>
<dbReference type="RefSeq" id="WP_381434754.1">
    <property type="nucleotide sequence ID" value="NZ_JBHSNO010000005.1"/>
</dbReference>
<dbReference type="InterPro" id="IPR036390">
    <property type="entry name" value="WH_DNA-bd_sf"/>
</dbReference>
<name>A0ABW0TGN3_9BACL</name>